<protein>
    <submittedName>
        <fullName evidence="1">Uncharacterized protein</fullName>
    </submittedName>
</protein>
<proteinExistence type="predicted"/>
<gene>
    <name evidence="1" type="ORF">TRIP_B330028</name>
</gene>
<name>A0A653A7A5_UNCDX</name>
<sequence length="155" mass="17337">MSTAPPASDAFLRDGPWARQRSEHLFPRAADGTFPIIRKILKTGSLGNLPFSIPPVGVVYVPTVYRLTLIHVFWRRHIILLAGVSKPPADHKLRVHFHAASIRIVDLNLRAIFHLAQREASLFPEVLSPRWHRTTVMDCIENAGTVPQSAPAQNN</sequence>
<evidence type="ECO:0000313" key="1">
    <source>
        <dbReference type="EMBL" id="VBB43838.1"/>
    </source>
</evidence>
<organism evidence="1">
    <name type="scientific">Uncultured Desulfatiglans sp</name>
    <dbReference type="NCBI Taxonomy" id="1748965"/>
    <lineage>
        <taxon>Bacteria</taxon>
        <taxon>Pseudomonadati</taxon>
        <taxon>Thermodesulfobacteriota</taxon>
        <taxon>Desulfobacteria</taxon>
        <taxon>Desulfatiglandales</taxon>
        <taxon>Desulfatiglandaceae</taxon>
        <taxon>Desulfatiglans</taxon>
        <taxon>environmental samples</taxon>
    </lineage>
</organism>
<dbReference type="EMBL" id="UPXX01000027">
    <property type="protein sequence ID" value="VBB43838.1"/>
    <property type="molecule type" value="Genomic_DNA"/>
</dbReference>
<accession>A0A653A7A5</accession>
<dbReference type="AlphaFoldDB" id="A0A653A7A5"/>
<reference evidence="1" key="1">
    <citation type="submission" date="2018-07" db="EMBL/GenBank/DDBJ databases">
        <authorList>
            <consortium name="Genoscope - CEA"/>
            <person name="William W."/>
        </authorList>
    </citation>
    <scope>NUCLEOTIDE SEQUENCE</scope>
    <source>
        <strain evidence="1">IK1</strain>
    </source>
</reference>